<dbReference type="EMBL" id="AORV01000010">
    <property type="protein sequence ID" value="EMS73937.1"/>
    <property type="molecule type" value="Genomic_DNA"/>
</dbReference>
<evidence type="ECO:0000256" key="4">
    <source>
        <dbReference type="ARBA" id="ARBA00022475"/>
    </source>
</evidence>
<reference evidence="9 10" key="1">
    <citation type="journal article" date="2013" name="Genome Announc.">
        <title>Draft Genome Sequence of the Cellulolytic, Mesophilic, Anaerobic Bacterium Clostridium termitidis Strain CT1112 (DSM 5398).</title>
        <authorList>
            <person name="Lal S."/>
            <person name="Ramachandran U."/>
            <person name="Zhang X."/>
            <person name="Munir R."/>
            <person name="Sparling R."/>
            <person name="Levin D.B."/>
        </authorList>
    </citation>
    <scope>NUCLEOTIDE SEQUENCE [LARGE SCALE GENOMIC DNA]</scope>
    <source>
        <strain evidence="9 10">CT1112</strain>
    </source>
</reference>
<feature type="transmembrane region" description="Helical" evidence="8">
    <location>
        <begin position="371"/>
        <end position="393"/>
    </location>
</feature>
<evidence type="ECO:0000256" key="5">
    <source>
        <dbReference type="ARBA" id="ARBA00022692"/>
    </source>
</evidence>
<evidence type="ECO:0000313" key="10">
    <source>
        <dbReference type="Proteomes" id="UP000014155"/>
    </source>
</evidence>
<gene>
    <name evidence="9" type="ORF">CTER_5583</name>
</gene>
<evidence type="ECO:0000256" key="8">
    <source>
        <dbReference type="SAM" id="Phobius"/>
    </source>
</evidence>
<sequence>MKYSRPIIQVEEKVPFLKALPLSFQHLFAMFSASVLVPFLFNSYAKDHFLNSLKLTVEQLNADQLAQYNSIQVIDPALVLLLNGIGTLIYLLICRGKAPAFLGSSFAFLSPTASIIQASSNYADNFAKALGGYIICGAIFIIVAFIIGKVGTRWLDIVLPPAAMGPIVALIGLELSGTAAGMAKLFPNADGSFDTKGIIISLVTLAILIIGNLCFRGFLSVIPILLAVIAGYGLSAIIGYVDYTVIGTKSWFNIPEFVLPAFDVKAMLILAPAALVVLSEHIGHLFVTSNIVGKDLTKDPGLHRSLMGDGISTMLSGFCGSCPTTTYGENMGVMAITRVYSVWVIGGAGVISIIIAFFGKLSGVISSIPGPVMGGVSLLLFGTIAASGIRMIVEAKIDYSKAKNLVLTALVFVIGISGISINLGDDVQLKGMVLATLAGMVLSLIFFLLEKLKLTNDTEEA</sequence>
<organism evidence="9 10">
    <name type="scientific">Ruminiclostridium cellobioparum subsp. termitidis CT1112</name>
    <dbReference type="NCBI Taxonomy" id="1195236"/>
    <lineage>
        <taxon>Bacteria</taxon>
        <taxon>Bacillati</taxon>
        <taxon>Bacillota</taxon>
        <taxon>Clostridia</taxon>
        <taxon>Eubacteriales</taxon>
        <taxon>Oscillospiraceae</taxon>
        <taxon>Ruminiclostridium</taxon>
    </lineage>
</organism>
<evidence type="ECO:0000256" key="2">
    <source>
        <dbReference type="ARBA" id="ARBA00008821"/>
    </source>
</evidence>
<dbReference type="eggNOG" id="COG2233">
    <property type="taxonomic scope" value="Bacteria"/>
</dbReference>
<evidence type="ECO:0000313" key="9">
    <source>
        <dbReference type="EMBL" id="EMS73937.1"/>
    </source>
</evidence>
<feature type="transmembrane region" description="Helical" evidence="8">
    <location>
        <begin position="266"/>
        <end position="287"/>
    </location>
</feature>
<feature type="transmembrane region" description="Helical" evidence="8">
    <location>
        <begin position="429"/>
        <end position="449"/>
    </location>
</feature>
<dbReference type="NCBIfam" id="TIGR00801">
    <property type="entry name" value="ncs2"/>
    <property type="match status" value="1"/>
</dbReference>
<dbReference type="PATRIC" id="fig|1195236.3.peg.386"/>
<feature type="transmembrane region" description="Helical" evidence="8">
    <location>
        <begin position="198"/>
        <end position="215"/>
    </location>
</feature>
<proteinExistence type="inferred from homology"/>
<keyword evidence="7 8" id="KW-0472">Membrane</keyword>
<dbReference type="Proteomes" id="UP000014155">
    <property type="component" value="Unassembled WGS sequence"/>
</dbReference>
<feature type="transmembrane region" description="Helical" evidence="8">
    <location>
        <begin position="405"/>
        <end position="423"/>
    </location>
</feature>
<evidence type="ECO:0000256" key="6">
    <source>
        <dbReference type="ARBA" id="ARBA00022989"/>
    </source>
</evidence>
<feature type="transmembrane region" description="Helical" evidence="8">
    <location>
        <begin position="73"/>
        <end position="93"/>
    </location>
</feature>
<feature type="transmembrane region" description="Helical" evidence="8">
    <location>
        <begin position="339"/>
        <end position="359"/>
    </location>
</feature>
<dbReference type="RefSeq" id="WP_004623267.1">
    <property type="nucleotide sequence ID" value="NZ_AORV01000010.1"/>
</dbReference>
<feature type="transmembrane region" description="Helical" evidence="8">
    <location>
        <begin position="20"/>
        <end position="41"/>
    </location>
</feature>
<evidence type="ECO:0000256" key="3">
    <source>
        <dbReference type="ARBA" id="ARBA00022448"/>
    </source>
</evidence>
<feature type="transmembrane region" description="Helical" evidence="8">
    <location>
        <begin position="222"/>
        <end position="246"/>
    </location>
</feature>
<comment type="similarity">
    <text evidence="2">Belongs to the nucleobase:cation symporter-2 (NCS2) (TC 2.A.40) family.</text>
</comment>
<dbReference type="GO" id="GO:0005886">
    <property type="term" value="C:plasma membrane"/>
    <property type="evidence" value="ECO:0007669"/>
    <property type="project" value="UniProtKB-SubCell"/>
</dbReference>
<keyword evidence="6 8" id="KW-1133">Transmembrane helix</keyword>
<dbReference type="PANTHER" id="PTHR42810">
    <property type="entry name" value="PURINE PERMEASE C1399.01C-RELATED"/>
    <property type="match status" value="1"/>
</dbReference>
<feature type="transmembrane region" description="Helical" evidence="8">
    <location>
        <begin position="100"/>
        <end position="118"/>
    </location>
</feature>
<comment type="subcellular location">
    <subcellularLocation>
        <location evidence="1">Cell membrane</location>
        <topology evidence="1">Multi-pass membrane protein</topology>
    </subcellularLocation>
</comment>
<keyword evidence="5 8" id="KW-0812">Transmembrane</keyword>
<dbReference type="GO" id="GO:0042907">
    <property type="term" value="F:xanthine transmembrane transporter activity"/>
    <property type="evidence" value="ECO:0007669"/>
    <property type="project" value="TreeGrafter"/>
</dbReference>
<dbReference type="NCBIfam" id="NF007995">
    <property type="entry name" value="PRK10720.1"/>
    <property type="match status" value="1"/>
</dbReference>
<evidence type="ECO:0000256" key="7">
    <source>
        <dbReference type="ARBA" id="ARBA00023136"/>
    </source>
</evidence>
<accession>S0FQ04</accession>
<dbReference type="InterPro" id="IPR006042">
    <property type="entry name" value="Xan_ur_permease"/>
</dbReference>
<dbReference type="PROSITE" id="PS01116">
    <property type="entry name" value="XANTH_URACIL_PERMASE"/>
    <property type="match status" value="1"/>
</dbReference>
<dbReference type="Pfam" id="PF00860">
    <property type="entry name" value="Xan_ur_permease"/>
    <property type="match status" value="1"/>
</dbReference>
<evidence type="ECO:0000256" key="1">
    <source>
        <dbReference type="ARBA" id="ARBA00004651"/>
    </source>
</evidence>
<protein>
    <submittedName>
        <fullName evidence="9">Uracil-xanthine permease</fullName>
    </submittedName>
</protein>
<feature type="transmembrane region" description="Helical" evidence="8">
    <location>
        <begin position="163"/>
        <end position="186"/>
    </location>
</feature>
<comment type="caution">
    <text evidence="9">The sequence shown here is derived from an EMBL/GenBank/DDBJ whole genome shotgun (WGS) entry which is preliminary data.</text>
</comment>
<dbReference type="STRING" id="1195236.CTER_5583"/>
<keyword evidence="10" id="KW-1185">Reference proteome</keyword>
<dbReference type="AlphaFoldDB" id="S0FQ04"/>
<dbReference type="PANTHER" id="PTHR42810:SF4">
    <property type="entry name" value="URIC ACID TRANSPORTER UACT"/>
    <property type="match status" value="1"/>
</dbReference>
<keyword evidence="3" id="KW-0813">Transport</keyword>
<dbReference type="InterPro" id="IPR006043">
    <property type="entry name" value="NCS2"/>
</dbReference>
<keyword evidence="4" id="KW-1003">Cell membrane</keyword>
<name>S0FQ04_RUMCE</name>
<feature type="transmembrane region" description="Helical" evidence="8">
    <location>
        <begin position="130"/>
        <end position="151"/>
    </location>
</feature>